<proteinExistence type="predicted"/>
<protein>
    <submittedName>
        <fullName evidence="2">Uncharacterized protein</fullName>
    </submittedName>
</protein>
<reference evidence="2" key="1">
    <citation type="journal article" date="2022" name="New Phytol.">
        <title>Evolutionary transition to the ectomycorrhizal habit in the genomes of a hyperdiverse lineage of mushroom-forming fungi.</title>
        <authorList>
            <person name="Looney B."/>
            <person name="Miyauchi S."/>
            <person name="Morin E."/>
            <person name="Drula E."/>
            <person name="Courty P.E."/>
            <person name="Kohler A."/>
            <person name="Kuo A."/>
            <person name="LaButti K."/>
            <person name="Pangilinan J."/>
            <person name="Lipzen A."/>
            <person name="Riley R."/>
            <person name="Andreopoulos W."/>
            <person name="He G."/>
            <person name="Johnson J."/>
            <person name="Nolan M."/>
            <person name="Tritt A."/>
            <person name="Barry K.W."/>
            <person name="Grigoriev I.V."/>
            <person name="Nagy L.G."/>
            <person name="Hibbett D."/>
            <person name="Henrissat B."/>
            <person name="Matheny P.B."/>
            <person name="Labbe J."/>
            <person name="Martin F.M."/>
        </authorList>
    </citation>
    <scope>NUCLEOTIDE SEQUENCE</scope>
    <source>
        <strain evidence="2">BPL690</strain>
    </source>
</reference>
<organism evidence="2 3">
    <name type="scientific">Multifurca ochricompacta</name>
    <dbReference type="NCBI Taxonomy" id="376703"/>
    <lineage>
        <taxon>Eukaryota</taxon>
        <taxon>Fungi</taxon>
        <taxon>Dikarya</taxon>
        <taxon>Basidiomycota</taxon>
        <taxon>Agaricomycotina</taxon>
        <taxon>Agaricomycetes</taxon>
        <taxon>Russulales</taxon>
        <taxon>Russulaceae</taxon>
        <taxon>Multifurca</taxon>
    </lineage>
</organism>
<name>A0AAD4MDI8_9AGAM</name>
<comment type="caution">
    <text evidence="2">The sequence shown here is derived from an EMBL/GenBank/DDBJ whole genome shotgun (WGS) entry which is preliminary data.</text>
</comment>
<feature type="region of interest" description="Disordered" evidence="1">
    <location>
        <begin position="1"/>
        <end position="30"/>
    </location>
</feature>
<dbReference type="AlphaFoldDB" id="A0AAD4MDI8"/>
<keyword evidence="3" id="KW-1185">Reference proteome</keyword>
<dbReference type="Proteomes" id="UP001203297">
    <property type="component" value="Unassembled WGS sequence"/>
</dbReference>
<sequence length="729" mass="81014">MPSSLISPQGIARHTSARIPHFPLDMYPRGRSRDISPVALARQASEERRCNRISIMSHYPLPTNPEKQHTLGHFYHTLPPSSSPSPSTTPFALTPPDPTPFCTQPRARIVHPNGAHAPIDPRESSFIMRAVNQQPLLYSVQSQVSSPLPSDRLVEKPDSQLVSAQRAREQARAKSCYETLARAEQVFATILERSRRERLAALLIRARQEDELKERERATREMERLEQERDRPRLSNCTTCTSTYRSNFRVLARASPSSAPPQQRQVADRFTYTFPVPSTSSFVHSAPMRQQQGSMKTRLGLVALTNPNVTNAHDVSFDDIRASMRSVLFPITHGDSVSGKTRRESELLGTLLEAVGWEEGERWQQRGRANVRASRVPEIVPGCEACASASLSLDGFSVPPFQTLPHSPGLSASTSASVASRPISWLSFGSRKSASSIHKAQITPPEEIKDFPSVPDHPSRQHSCRCTRGQCFVAVDVNDSPLGNRAEPSPAPVPSTTTTNTCRGPPQRRRRKGSLSVRTWFAIQSSVTSMLSTVTRIQHVYVTATIATLAATEYAPHEQTPSHPSKTRLKDAGRHPSGWRAKRSDVARFTSSTPYSKKSAVPYIVFDLVELEGIQRSLLPTSELLGNIPSRDPIPSHSPTSRSLTIPHTYYNADRPIFNANPLHLLSRAQINSWRFRGAPGAMPARVFCRPELFYRLETGGGTFREARGGSALKWSWRVAWDTEDNVGY</sequence>
<dbReference type="EMBL" id="WTXG01000001">
    <property type="protein sequence ID" value="KAI0308065.1"/>
    <property type="molecule type" value="Genomic_DNA"/>
</dbReference>
<evidence type="ECO:0000256" key="1">
    <source>
        <dbReference type="SAM" id="MobiDB-lite"/>
    </source>
</evidence>
<feature type="region of interest" description="Disordered" evidence="1">
    <location>
        <begin position="481"/>
        <end position="514"/>
    </location>
</feature>
<accession>A0AAD4MDI8</accession>
<feature type="region of interest" description="Disordered" evidence="1">
    <location>
        <begin position="554"/>
        <end position="581"/>
    </location>
</feature>
<evidence type="ECO:0000313" key="2">
    <source>
        <dbReference type="EMBL" id="KAI0308065.1"/>
    </source>
</evidence>
<evidence type="ECO:0000313" key="3">
    <source>
        <dbReference type="Proteomes" id="UP001203297"/>
    </source>
</evidence>
<gene>
    <name evidence="2" type="ORF">B0F90DRAFT_1813400</name>
</gene>